<reference evidence="9 10" key="1">
    <citation type="journal article" date="2018" name="Sci. Rep.">
        <title>Raphidocelis subcapitata (=Pseudokirchneriella subcapitata) provides an insight into genome evolution and environmental adaptations in the Sphaeropleales.</title>
        <authorList>
            <person name="Suzuki S."/>
            <person name="Yamaguchi H."/>
            <person name="Nakajima N."/>
            <person name="Kawachi M."/>
        </authorList>
    </citation>
    <scope>NUCLEOTIDE SEQUENCE [LARGE SCALE GENOMIC DNA]</scope>
    <source>
        <strain evidence="9 10">NIES-35</strain>
    </source>
</reference>
<dbReference type="InterPro" id="IPR006594">
    <property type="entry name" value="LisH"/>
</dbReference>
<evidence type="ECO:0000256" key="2">
    <source>
        <dbReference type="ARBA" id="ARBA00022490"/>
    </source>
</evidence>
<comment type="caution">
    <text evidence="9">The sequence shown here is derived from an EMBL/GenBank/DDBJ whole genome shotgun (WGS) entry which is preliminary data.</text>
</comment>
<dbReference type="OrthoDB" id="1933455at2759"/>
<accession>A0A2V0P4T6</accession>
<evidence type="ECO:0000259" key="8">
    <source>
        <dbReference type="PROSITE" id="PS51867"/>
    </source>
</evidence>
<dbReference type="EMBL" id="BDRX01000029">
    <property type="protein sequence ID" value="GBF92095.1"/>
    <property type="molecule type" value="Genomic_DNA"/>
</dbReference>
<feature type="domain" description="RING-Gid-type" evidence="8">
    <location>
        <begin position="333"/>
        <end position="377"/>
    </location>
</feature>
<dbReference type="AlphaFoldDB" id="A0A2V0P4T6"/>
<gene>
    <name evidence="9" type="ORF">Rsub_04442</name>
</gene>
<dbReference type="Gene3D" id="3.30.40.10">
    <property type="entry name" value="Zinc/RING finger domain, C3HC4 (zinc finger)"/>
    <property type="match status" value="1"/>
</dbReference>
<evidence type="ECO:0000313" key="9">
    <source>
        <dbReference type="EMBL" id="GBF92095.1"/>
    </source>
</evidence>
<dbReference type="InterPro" id="IPR013144">
    <property type="entry name" value="CRA_dom"/>
</dbReference>
<dbReference type="PROSITE" id="PS50896">
    <property type="entry name" value="LISH"/>
    <property type="match status" value="1"/>
</dbReference>
<keyword evidence="3" id="KW-0479">Metal-binding</keyword>
<organism evidence="9 10">
    <name type="scientific">Raphidocelis subcapitata</name>
    <dbReference type="NCBI Taxonomy" id="307507"/>
    <lineage>
        <taxon>Eukaryota</taxon>
        <taxon>Viridiplantae</taxon>
        <taxon>Chlorophyta</taxon>
        <taxon>core chlorophytes</taxon>
        <taxon>Chlorophyceae</taxon>
        <taxon>CS clade</taxon>
        <taxon>Sphaeropleales</taxon>
        <taxon>Selenastraceae</taxon>
        <taxon>Raphidocelis</taxon>
    </lineage>
</organism>
<dbReference type="GO" id="GO:0061630">
    <property type="term" value="F:ubiquitin protein ligase activity"/>
    <property type="evidence" value="ECO:0007669"/>
    <property type="project" value="InterPro"/>
</dbReference>
<dbReference type="PANTHER" id="PTHR12170">
    <property type="entry name" value="MACROPHAGE ERYTHROBLAST ATTACHER-RELATED"/>
    <property type="match status" value="1"/>
</dbReference>
<dbReference type="PROSITE" id="PS51867">
    <property type="entry name" value="ZF_RING_GID"/>
    <property type="match status" value="1"/>
</dbReference>
<evidence type="ECO:0000256" key="3">
    <source>
        <dbReference type="ARBA" id="ARBA00022723"/>
    </source>
</evidence>
<feature type="domain" description="CTLH" evidence="7">
    <location>
        <begin position="155"/>
        <end position="212"/>
    </location>
</feature>
<dbReference type="InterPro" id="IPR045098">
    <property type="entry name" value="Fyv10_fam"/>
</dbReference>
<dbReference type="SMART" id="SM00668">
    <property type="entry name" value="CTLH"/>
    <property type="match status" value="1"/>
</dbReference>
<evidence type="ECO:0000259" key="7">
    <source>
        <dbReference type="PROSITE" id="PS50897"/>
    </source>
</evidence>
<dbReference type="GO" id="GO:0008270">
    <property type="term" value="F:zinc ion binding"/>
    <property type="evidence" value="ECO:0007669"/>
    <property type="project" value="UniProtKB-KW"/>
</dbReference>
<keyword evidence="10" id="KW-1185">Reference proteome</keyword>
<evidence type="ECO:0000256" key="5">
    <source>
        <dbReference type="ARBA" id="ARBA00022833"/>
    </source>
</evidence>
<keyword evidence="2" id="KW-0963">Cytoplasm</keyword>
<protein>
    <recommendedName>
        <fullName evidence="11">Macrophage erythroblast attacher</fullName>
    </recommendedName>
</protein>
<dbReference type="SMART" id="SM00757">
    <property type="entry name" value="CRA"/>
    <property type="match status" value="1"/>
</dbReference>
<keyword evidence="5" id="KW-0862">Zinc</keyword>
<keyword evidence="4 6" id="KW-0863">Zinc-finger</keyword>
<feature type="zinc finger region" description="RING-Gid-type" evidence="6">
    <location>
        <begin position="333"/>
        <end position="377"/>
    </location>
</feature>
<dbReference type="GO" id="GO:0005634">
    <property type="term" value="C:nucleus"/>
    <property type="evidence" value="ECO:0007669"/>
    <property type="project" value="TreeGrafter"/>
</dbReference>
<evidence type="ECO:0000256" key="6">
    <source>
        <dbReference type="PROSITE-ProRule" id="PRU01215"/>
    </source>
</evidence>
<dbReference type="InParanoid" id="A0A2V0P4T6"/>
<dbReference type="InterPro" id="IPR013083">
    <property type="entry name" value="Znf_RING/FYVE/PHD"/>
</dbReference>
<evidence type="ECO:0008006" key="11">
    <source>
        <dbReference type="Google" id="ProtNLM"/>
    </source>
</evidence>
<dbReference type="InterPro" id="IPR006595">
    <property type="entry name" value="CTLH_C"/>
</dbReference>
<dbReference type="InterPro" id="IPR044063">
    <property type="entry name" value="ZF_RING_GID"/>
</dbReference>
<dbReference type="STRING" id="307507.A0A2V0P4T6"/>
<evidence type="ECO:0000313" key="10">
    <source>
        <dbReference type="Proteomes" id="UP000247498"/>
    </source>
</evidence>
<dbReference type="GO" id="GO:0043161">
    <property type="term" value="P:proteasome-mediated ubiquitin-dependent protein catabolic process"/>
    <property type="evidence" value="ECO:0007669"/>
    <property type="project" value="InterPro"/>
</dbReference>
<dbReference type="Proteomes" id="UP000247498">
    <property type="component" value="Unassembled WGS sequence"/>
</dbReference>
<dbReference type="GO" id="GO:0005737">
    <property type="term" value="C:cytoplasm"/>
    <property type="evidence" value="ECO:0007669"/>
    <property type="project" value="UniProtKB-SubCell"/>
</dbReference>
<dbReference type="CDD" id="cd16659">
    <property type="entry name" value="RING-Ubox_Emp"/>
    <property type="match status" value="1"/>
</dbReference>
<evidence type="ECO:0000256" key="1">
    <source>
        <dbReference type="ARBA" id="ARBA00004496"/>
    </source>
</evidence>
<dbReference type="Pfam" id="PF10607">
    <property type="entry name" value="CTLH"/>
    <property type="match status" value="1"/>
</dbReference>
<name>A0A2V0P4T6_9CHLO</name>
<dbReference type="SUPFAM" id="SSF57850">
    <property type="entry name" value="RING/U-box"/>
    <property type="match status" value="1"/>
</dbReference>
<proteinExistence type="predicted"/>
<dbReference type="GO" id="GO:0034657">
    <property type="term" value="C:GID complex"/>
    <property type="evidence" value="ECO:0007669"/>
    <property type="project" value="TreeGrafter"/>
</dbReference>
<dbReference type="InterPro" id="IPR024964">
    <property type="entry name" value="CTLH/CRA"/>
</dbReference>
<sequence>MAGGQQAPDLAEKLESTLLKVPFEALKRAAKDRKGLIDEASEALAALGPLSAPAADAAQQRQQLAALDALAARLSSLKRRLADASRAEADEAARCRARLEHVAALGAPARGGTVAWNRPRLDRILVDHLLRSDCHATAAALAAQSGIAPLCDLHVFDGARRASDALRARDAAPALAWCGEQRARLKKLKSPLEFKLRLQEFVELLRQERRLDAVAYARRHLAPWAGQHMPELQRALGALAFGPRPRCARYAALFEDEAWQRLVELFHRELFRLAALPPESLLTVHMQAGLTALNNPAAYREGGSREDPLHLPTFRALAAGLPHAKHVHSTLVCAVTREVMSDANPAMVLPNGYVYSRKAVEALAAAHGGGRVTCPKTGDTFGVDELRRAFIV</sequence>
<evidence type="ECO:0000256" key="4">
    <source>
        <dbReference type="ARBA" id="ARBA00022771"/>
    </source>
</evidence>
<dbReference type="PANTHER" id="PTHR12170:SF2">
    <property type="entry name" value="E3 UBIQUITIN-PROTEIN TRANSFERASE MAEA"/>
    <property type="match status" value="1"/>
</dbReference>
<dbReference type="FunCoup" id="A0A2V0P4T6">
    <property type="interactions" value="2070"/>
</dbReference>
<comment type="subcellular location">
    <subcellularLocation>
        <location evidence="1">Cytoplasm</location>
    </subcellularLocation>
</comment>
<dbReference type="PROSITE" id="PS50897">
    <property type="entry name" value="CTLH"/>
    <property type="match status" value="1"/>
</dbReference>